<evidence type="ECO:0000256" key="1">
    <source>
        <dbReference type="SAM" id="MobiDB-lite"/>
    </source>
</evidence>
<dbReference type="OMA" id="QMLFLHP"/>
<organism evidence="2 3">
    <name type="scientific">Mucor circinelloides f. circinelloides (strain 1006PhL)</name>
    <name type="common">Mucormycosis agent</name>
    <name type="synonym">Calyptromyces circinelloides</name>
    <dbReference type="NCBI Taxonomy" id="1220926"/>
    <lineage>
        <taxon>Eukaryota</taxon>
        <taxon>Fungi</taxon>
        <taxon>Fungi incertae sedis</taxon>
        <taxon>Mucoromycota</taxon>
        <taxon>Mucoromycotina</taxon>
        <taxon>Mucoromycetes</taxon>
        <taxon>Mucorales</taxon>
        <taxon>Mucorineae</taxon>
        <taxon>Mucoraceae</taxon>
        <taxon>Mucor</taxon>
    </lineage>
</organism>
<evidence type="ECO:0000313" key="3">
    <source>
        <dbReference type="Proteomes" id="UP000014254"/>
    </source>
</evidence>
<dbReference type="AlphaFoldDB" id="S2J3R6"/>
<feature type="region of interest" description="Disordered" evidence="1">
    <location>
        <begin position="1"/>
        <end position="96"/>
    </location>
</feature>
<accession>S2J3R6</accession>
<feature type="compositionally biased region" description="Acidic residues" evidence="1">
    <location>
        <begin position="16"/>
        <end position="29"/>
    </location>
</feature>
<feature type="compositionally biased region" description="Polar residues" evidence="1">
    <location>
        <begin position="40"/>
        <end position="50"/>
    </location>
</feature>
<dbReference type="InParanoid" id="S2J3R6"/>
<evidence type="ECO:0000313" key="2">
    <source>
        <dbReference type="EMBL" id="EPB84781.1"/>
    </source>
</evidence>
<dbReference type="VEuPathDB" id="FungiDB:HMPREF1544_08424"/>
<reference evidence="3" key="1">
    <citation type="submission" date="2013-05" db="EMBL/GenBank/DDBJ databases">
        <title>The Genome sequence of Mucor circinelloides f. circinelloides 1006PhL.</title>
        <authorList>
            <consortium name="The Broad Institute Genomics Platform"/>
            <person name="Cuomo C."/>
            <person name="Earl A."/>
            <person name="Findley K."/>
            <person name="Lee S.C."/>
            <person name="Walker B."/>
            <person name="Young S."/>
            <person name="Zeng Q."/>
            <person name="Gargeya S."/>
            <person name="Fitzgerald M."/>
            <person name="Haas B."/>
            <person name="Abouelleil A."/>
            <person name="Allen A.W."/>
            <person name="Alvarado L."/>
            <person name="Arachchi H.M."/>
            <person name="Berlin A.M."/>
            <person name="Chapman S.B."/>
            <person name="Gainer-Dewar J."/>
            <person name="Goldberg J."/>
            <person name="Griggs A."/>
            <person name="Gujja S."/>
            <person name="Hansen M."/>
            <person name="Howarth C."/>
            <person name="Imamovic A."/>
            <person name="Ireland A."/>
            <person name="Larimer J."/>
            <person name="McCowan C."/>
            <person name="Murphy C."/>
            <person name="Pearson M."/>
            <person name="Poon T.W."/>
            <person name="Priest M."/>
            <person name="Roberts A."/>
            <person name="Saif S."/>
            <person name="Shea T."/>
            <person name="Sisk P."/>
            <person name="Sykes S."/>
            <person name="Wortman J."/>
            <person name="Nusbaum C."/>
            <person name="Birren B."/>
        </authorList>
    </citation>
    <scope>NUCLEOTIDE SEQUENCE [LARGE SCALE GENOMIC DNA]</scope>
    <source>
        <strain evidence="3">1006PhL</strain>
    </source>
</reference>
<name>S2J3R6_MUCC1</name>
<keyword evidence="3" id="KW-1185">Reference proteome</keyword>
<dbReference type="OrthoDB" id="2241489at2759"/>
<dbReference type="EMBL" id="KE124029">
    <property type="protein sequence ID" value="EPB84781.1"/>
    <property type="molecule type" value="Genomic_DNA"/>
</dbReference>
<dbReference type="Proteomes" id="UP000014254">
    <property type="component" value="Unassembled WGS sequence"/>
</dbReference>
<gene>
    <name evidence="2" type="ORF">HMPREF1544_08424</name>
</gene>
<feature type="compositionally biased region" description="Basic and acidic residues" evidence="1">
    <location>
        <begin position="51"/>
        <end position="61"/>
    </location>
</feature>
<feature type="compositionally biased region" description="Polar residues" evidence="1">
    <location>
        <begin position="62"/>
        <end position="75"/>
    </location>
</feature>
<sequence length="269" mass="30929">MYKKRQRFYRDLTLNPDDELSELNEEDETEQKQNEEAINDTGSVGSSATHESIEAADEHNSVDASATTPTPTTVQKQEEPAYRPRSKSARMKSDKPVEIGYRNMQKLIPKGSEWQLMQDPVRMQMRQVLSDAYRKTLSNIPGSTTSGQLSKQTQEWGHGLLVPIASEIDKDLRLTLIPAKIDAKLLDFDIPVAYRKLNQQVEDNCRKVAEFSAKVDEREAGLIPLREELVELEKRYKTAKDQYDTRMRSNNNSRDYVQMLFLHPSSEQY</sequence>
<protein>
    <submittedName>
        <fullName evidence="2">Uncharacterized protein</fullName>
    </submittedName>
</protein>
<proteinExistence type="predicted"/>